<dbReference type="CDD" id="cd00190">
    <property type="entry name" value="Tryp_SPc"/>
    <property type="match status" value="1"/>
</dbReference>
<keyword evidence="2" id="KW-0732">Signal</keyword>
<sequence length="374" mass="40136">MVPKPSLTLAFALSATLTTARSVEKRITGGEEAGEGEFPSMISFQASRHYCGGVLLDSTTVLTAAHCGRDDTSHNKDNVVRVGTTTWESGGVVSGYVKATVAPFDFPKAEKPAYWANDVKIWKLLTAIEESDKIKYAKLPEEGSDPAPNSTAIAVGWGVQGARSHLSGRPVSKLHKVTLPVHDRQVCIDADPEAAGRDSIVCAGGEGRSVCLYDSGGPLFDAATGTLIGLTSWGPKDKNGNHCDQAPAVFTRVGSFIPWIKANLGVGVGQLPAPEEMWIRNATSQMGMHCTRFMHQDPDGACKEASGECLKEMPQDTPKTELLQCVDRKEACAGQKGEPAKHSQCIEKAKVCVKEKDIWIGNIEEIQECALKDL</sequence>
<comment type="caution">
    <text evidence="4">The sequence shown here is derived from an EMBL/GenBank/DDBJ whole genome shotgun (WGS) entry which is preliminary data.</text>
</comment>
<gene>
    <name evidence="4" type="ORF">ISF_09030</name>
</gene>
<feature type="chain" id="PRO_5007889866" evidence="2">
    <location>
        <begin position="23"/>
        <end position="374"/>
    </location>
</feature>
<dbReference type="AlphaFoldDB" id="A0A167LGW1"/>
<dbReference type="InterPro" id="IPR018114">
    <property type="entry name" value="TRYPSIN_HIS"/>
</dbReference>
<dbReference type="GO" id="GO:0006508">
    <property type="term" value="P:proteolysis"/>
    <property type="evidence" value="ECO:0007669"/>
    <property type="project" value="UniProtKB-KW"/>
</dbReference>
<dbReference type="PROSITE" id="PS50240">
    <property type="entry name" value="TRYPSIN_DOM"/>
    <property type="match status" value="1"/>
</dbReference>
<reference evidence="4 5" key="1">
    <citation type="journal article" date="2016" name="Genome Biol. Evol.">
        <title>Divergent and convergent evolution of fungal pathogenicity.</title>
        <authorList>
            <person name="Shang Y."/>
            <person name="Xiao G."/>
            <person name="Zheng P."/>
            <person name="Cen K."/>
            <person name="Zhan S."/>
            <person name="Wang C."/>
        </authorList>
    </citation>
    <scope>NUCLEOTIDE SEQUENCE [LARGE SCALE GENOMIC DNA]</scope>
    <source>
        <strain evidence="4 5">ARSEF 2679</strain>
    </source>
</reference>
<accession>A0A167LGW1</accession>
<dbReference type="GeneID" id="30025322"/>
<organism evidence="4 5">
    <name type="scientific">Cordyceps fumosorosea (strain ARSEF 2679)</name>
    <name type="common">Isaria fumosorosea</name>
    <dbReference type="NCBI Taxonomy" id="1081104"/>
    <lineage>
        <taxon>Eukaryota</taxon>
        <taxon>Fungi</taxon>
        <taxon>Dikarya</taxon>
        <taxon>Ascomycota</taxon>
        <taxon>Pezizomycotina</taxon>
        <taxon>Sordariomycetes</taxon>
        <taxon>Hypocreomycetidae</taxon>
        <taxon>Hypocreales</taxon>
        <taxon>Cordycipitaceae</taxon>
        <taxon>Cordyceps</taxon>
    </lineage>
</organism>
<dbReference type="Proteomes" id="UP000076744">
    <property type="component" value="Unassembled WGS sequence"/>
</dbReference>
<feature type="signal peptide" evidence="2">
    <location>
        <begin position="1"/>
        <end position="22"/>
    </location>
</feature>
<dbReference type="PRINTS" id="PR00722">
    <property type="entry name" value="CHYMOTRYPSIN"/>
</dbReference>
<evidence type="ECO:0000259" key="3">
    <source>
        <dbReference type="PROSITE" id="PS50240"/>
    </source>
</evidence>
<dbReference type="SMART" id="SM00020">
    <property type="entry name" value="Tryp_SPc"/>
    <property type="match status" value="1"/>
</dbReference>
<dbReference type="EMBL" id="AZHB01000040">
    <property type="protein sequence ID" value="OAA53076.1"/>
    <property type="molecule type" value="Genomic_DNA"/>
</dbReference>
<dbReference type="PANTHER" id="PTHR24250:SF27">
    <property type="entry name" value="ELASTASE 2 LIKE"/>
    <property type="match status" value="1"/>
</dbReference>
<keyword evidence="1" id="KW-1015">Disulfide bond</keyword>
<dbReference type="SUPFAM" id="SSF50494">
    <property type="entry name" value="Trypsin-like serine proteases"/>
    <property type="match status" value="1"/>
</dbReference>
<evidence type="ECO:0000256" key="1">
    <source>
        <dbReference type="ARBA" id="ARBA00023157"/>
    </source>
</evidence>
<dbReference type="InterPro" id="IPR001314">
    <property type="entry name" value="Peptidase_S1A"/>
</dbReference>
<evidence type="ECO:0000256" key="2">
    <source>
        <dbReference type="SAM" id="SignalP"/>
    </source>
</evidence>
<dbReference type="PROSITE" id="PS00134">
    <property type="entry name" value="TRYPSIN_HIS"/>
    <property type="match status" value="1"/>
</dbReference>
<dbReference type="InterPro" id="IPR009003">
    <property type="entry name" value="Peptidase_S1_PA"/>
</dbReference>
<name>A0A167LGW1_CORFA</name>
<feature type="domain" description="Peptidase S1" evidence="3">
    <location>
        <begin position="27"/>
        <end position="265"/>
    </location>
</feature>
<dbReference type="InterPro" id="IPR001254">
    <property type="entry name" value="Trypsin_dom"/>
</dbReference>
<dbReference type="Gene3D" id="2.40.10.10">
    <property type="entry name" value="Trypsin-like serine proteases"/>
    <property type="match status" value="1"/>
</dbReference>
<dbReference type="STRING" id="1081104.A0A167LGW1"/>
<dbReference type="InterPro" id="IPR043504">
    <property type="entry name" value="Peptidase_S1_PA_chymotrypsin"/>
</dbReference>
<dbReference type="RefSeq" id="XP_018700158.1">
    <property type="nucleotide sequence ID" value="XM_018852633.1"/>
</dbReference>
<dbReference type="OrthoDB" id="4864390at2759"/>
<evidence type="ECO:0000313" key="5">
    <source>
        <dbReference type="Proteomes" id="UP000076744"/>
    </source>
</evidence>
<keyword evidence="4" id="KW-0378">Hydrolase</keyword>
<keyword evidence="4" id="KW-0645">Protease</keyword>
<protein>
    <submittedName>
        <fullName evidence="4">Extracellular trypsin protease</fullName>
    </submittedName>
</protein>
<dbReference type="GO" id="GO:0004252">
    <property type="term" value="F:serine-type endopeptidase activity"/>
    <property type="evidence" value="ECO:0007669"/>
    <property type="project" value="InterPro"/>
</dbReference>
<dbReference type="Pfam" id="PF00089">
    <property type="entry name" value="Trypsin"/>
    <property type="match status" value="1"/>
</dbReference>
<dbReference type="PANTHER" id="PTHR24250">
    <property type="entry name" value="CHYMOTRYPSIN-RELATED"/>
    <property type="match status" value="1"/>
</dbReference>
<keyword evidence="5" id="KW-1185">Reference proteome</keyword>
<evidence type="ECO:0000313" key="4">
    <source>
        <dbReference type="EMBL" id="OAA53076.1"/>
    </source>
</evidence>
<proteinExistence type="predicted"/>